<proteinExistence type="predicted"/>
<evidence type="ECO:0000313" key="1">
    <source>
        <dbReference type="EMBL" id="CAF1346723.1"/>
    </source>
</evidence>
<protein>
    <submittedName>
        <fullName evidence="1">Uncharacterized protein</fullName>
    </submittedName>
</protein>
<dbReference type="Proteomes" id="UP000663852">
    <property type="component" value="Unassembled WGS sequence"/>
</dbReference>
<gene>
    <name evidence="1" type="ORF">EDS130_LOCUS33041</name>
</gene>
<evidence type="ECO:0000313" key="2">
    <source>
        <dbReference type="Proteomes" id="UP000663852"/>
    </source>
</evidence>
<dbReference type="AlphaFoldDB" id="A0A815H2W8"/>
<organism evidence="1 2">
    <name type="scientific">Adineta ricciae</name>
    <name type="common">Rotifer</name>
    <dbReference type="NCBI Taxonomy" id="249248"/>
    <lineage>
        <taxon>Eukaryota</taxon>
        <taxon>Metazoa</taxon>
        <taxon>Spiralia</taxon>
        <taxon>Gnathifera</taxon>
        <taxon>Rotifera</taxon>
        <taxon>Eurotatoria</taxon>
        <taxon>Bdelloidea</taxon>
        <taxon>Adinetida</taxon>
        <taxon>Adinetidae</taxon>
        <taxon>Adineta</taxon>
    </lineage>
</organism>
<name>A0A815H2W8_ADIRI</name>
<accession>A0A815H2W8</accession>
<sequence>MLKRIGSRKCRILPEENEVLKTGEKLAEIPVTQLATMKLMVNQVYENQGLHTTQLLGCILDGSMRHTPEAMKFVETAAQFGVQQAIKQRDAPFHDYSQADEMNQVPNYYKQFKKEAVGNTTMTMEEFRKFWQKTVESDKIDAALHLTKYSLHLIQIMMEP</sequence>
<reference evidence="1" key="1">
    <citation type="submission" date="2021-02" db="EMBL/GenBank/DDBJ databases">
        <authorList>
            <person name="Nowell W R."/>
        </authorList>
    </citation>
    <scope>NUCLEOTIDE SEQUENCE</scope>
</reference>
<comment type="caution">
    <text evidence="1">The sequence shown here is derived from an EMBL/GenBank/DDBJ whole genome shotgun (WGS) entry which is preliminary data.</text>
</comment>
<dbReference type="Gene3D" id="3.90.226.10">
    <property type="entry name" value="2-enoyl-CoA Hydratase, Chain A, domain 1"/>
    <property type="match status" value="1"/>
</dbReference>
<dbReference type="EMBL" id="CAJNOJ010000259">
    <property type="protein sequence ID" value="CAF1346723.1"/>
    <property type="molecule type" value="Genomic_DNA"/>
</dbReference>